<name>A0ABV2BC64_9LACO</name>
<dbReference type="SMART" id="SM00530">
    <property type="entry name" value="HTH_XRE"/>
    <property type="match status" value="1"/>
</dbReference>
<keyword evidence="3" id="KW-1185">Reference proteome</keyword>
<dbReference type="PROSITE" id="PS50943">
    <property type="entry name" value="HTH_CROC1"/>
    <property type="match status" value="1"/>
</dbReference>
<reference evidence="2" key="1">
    <citation type="submission" date="2024-06" db="EMBL/GenBank/DDBJ databases">
        <title>Vaginal Lactobacillus fatty acid response mechanisms reveal a metabolite-targeted strategy for bacterial vaginosis treatment.</title>
        <authorList>
            <person name="Zhu M."/>
            <person name="Blainey P.C."/>
            <person name="Bloom S.M."/>
            <person name="Kwon D.S."/>
        </authorList>
    </citation>
    <scope>NUCLEOTIDE SEQUENCE</scope>
    <source>
        <strain evidence="2">194_F1_1</strain>
    </source>
</reference>
<proteinExistence type="predicted"/>
<dbReference type="InterPro" id="IPR010982">
    <property type="entry name" value="Lambda_DNA-bd_dom_sf"/>
</dbReference>
<comment type="caution">
    <text evidence="2">The sequence shown here is derived from an EMBL/GenBank/DDBJ whole genome shotgun (WGS) entry which is preliminary data.</text>
</comment>
<evidence type="ECO:0000313" key="3">
    <source>
        <dbReference type="Proteomes" id="UP001434419"/>
    </source>
</evidence>
<dbReference type="EMBL" id="JBETVU010000012">
    <property type="protein sequence ID" value="MES5150808.1"/>
    <property type="molecule type" value="Genomic_DNA"/>
</dbReference>
<organism evidence="2 3">
    <name type="scientific">Lactobacillus crispatus</name>
    <dbReference type="NCBI Taxonomy" id="47770"/>
    <lineage>
        <taxon>Bacteria</taxon>
        <taxon>Bacillati</taxon>
        <taxon>Bacillota</taxon>
        <taxon>Bacilli</taxon>
        <taxon>Lactobacillales</taxon>
        <taxon>Lactobacillaceae</taxon>
        <taxon>Lactobacillus</taxon>
    </lineage>
</organism>
<sequence>MKFTVKQAREYAGLTQQETAKQLGVALATYQGYEWGDVEMRIGMAKKFAKLVSIPLAQLIFYSKTS</sequence>
<gene>
    <name evidence="2" type="ORF">ABVC42_13205</name>
</gene>
<evidence type="ECO:0000313" key="2">
    <source>
        <dbReference type="EMBL" id="MES5150808.1"/>
    </source>
</evidence>
<dbReference type="Proteomes" id="UP001434419">
    <property type="component" value="Unassembled WGS sequence"/>
</dbReference>
<evidence type="ECO:0000259" key="1">
    <source>
        <dbReference type="PROSITE" id="PS50943"/>
    </source>
</evidence>
<dbReference type="SUPFAM" id="SSF47413">
    <property type="entry name" value="lambda repressor-like DNA-binding domains"/>
    <property type="match status" value="1"/>
</dbReference>
<accession>A0ABV2BC64</accession>
<dbReference type="CDD" id="cd00093">
    <property type="entry name" value="HTH_XRE"/>
    <property type="match status" value="1"/>
</dbReference>
<protein>
    <submittedName>
        <fullName evidence="2">Helix-turn-helix transcriptional regulator</fullName>
    </submittedName>
</protein>
<dbReference type="InterPro" id="IPR001387">
    <property type="entry name" value="Cro/C1-type_HTH"/>
</dbReference>
<feature type="domain" description="HTH cro/C1-type" evidence="1">
    <location>
        <begin position="5"/>
        <end position="59"/>
    </location>
</feature>
<dbReference type="RefSeq" id="WP_005722585.1">
    <property type="nucleotide sequence ID" value="NZ_CP083389.1"/>
</dbReference>
<dbReference type="Gene3D" id="1.10.260.40">
    <property type="entry name" value="lambda repressor-like DNA-binding domains"/>
    <property type="match status" value="1"/>
</dbReference>
<dbReference type="Pfam" id="PF01381">
    <property type="entry name" value="HTH_3"/>
    <property type="match status" value="1"/>
</dbReference>